<dbReference type="EMBL" id="CP020906">
    <property type="protein sequence ID" value="ARQ09925.1"/>
    <property type="molecule type" value="Genomic_DNA"/>
</dbReference>
<sequence>MNDCLLTENTSRRAAGVVAGGAGAEPLVFMLCAGERASARVASRPRPGIYAARSALLP</sequence>
<proteinExistence type="predicted"/>
<reference evidence="1 2" key="1">
    <citation type="submission" date="2017-04" db="EMBL/GenBank/DDBJ databases">
        <title>Complete genome sequences of Rhizobium genomic linages associated to common bean (phaseolus vulgaris).</title>
        <authorList>
            <person name="Santamaria R.I."/>
            <person name="Bustos P."/>
            <person name="Perez-Carrascal O."/>
            <person name="Martinez-Flores I."/>
            <person name="Juarez S."/>
            <person name="Lozano L."/>
            <person name="Miranda F."/>
            <person name="Vinuesa P."/>
            <person name="Martinez-Romero E."/>
            <person name="Cevallos M.A."/>
            <person name="Romero D."/>
            <person name="Davila G."/>
            <person name="Gonzalez V."/>
        </authorList>
    </citation>
    <scope>NUCLEOTIDE SEQUENCE [LARGE SCALE GENOMIC DNA]</scope>
    <source>
        <strain evidence="1 2">NXC12</strain>
    </source>
</reference>
<organism evidence="1 2">
    <name type="scientific">Rhizobium etli</name>
    <dbReference type="NCBI Taxonomy" id="29449"/>
    <lineage>
        <taxon>Bacteria</taxon>
        <taxon>Pseudomonadati</taxon>
        <taxon>Pseudomonadota</taxon>
        <taxon>Alphaproteobacteria</taxon>
        <taxon>Hyphomicrobiales</taxon>
        <taxon>Rhizobiaceae</taxon>
        <taxon>Rhizobium/Agrobacterium group</taxon>
        <taxon>Rhizobium</taxon>
    </lineage>
</organism>
<name>A0AAN1EJL5_RHIET</name>
<dbReference type="AlphaFoldDB" id="A0AAN1EJL5"/>
<evidence type="ECO:0000313" key="1">
    <source>
        <dbReference type="EMBL" id="ARQ09925.1"/>
    </source>
</evidence>
<gene>
    <name evidence="1" type="ORF">NXC12_CH01885</name>
</gene>
<dbReference type="Proteomes" id="UP000194159">
    <property type="component" value="Chromosome"/>
</dbReference>
<protein>
    <submittedName>
        <fullName evidence="1">Uncharacterized protein</fullName>
    </submittedName>
</protein>
<evidence type="ECO:0000313" key="2">
    <source>
        <dbReference type="Proteomes" id="UP000194159"/>
    </source>
</evidence>
<accession>A0AAN1EJL5</accession>